<dbReference type="Gene3D" id="3.40.50.720">
    <property type="entry name" value="NAD(P)-binding Rossmann-like Domain"/>
    <property type="match status" value="1"/>
</dbReference>
<evidence type="ECO:0000256" key="1">
    <source>
        <dbReference type="ARBA" id="ARBA00022857"/>
    </source>
</evidence>
<evidence type="ECO:0000313" key="4">
    <source>
        <dbReference type="EMBL" id="MDN4472583.1"/>
    </source>
</evidence>
<keyword evidence="5" id="KW-1185">Reference proteome</keyword>
<dbReference type="PANTHER" id="PTHR48106:SF18">
    <property type="entry name" value="QUINONE OXIDOREDUCTASE PIG3"/>
    <property type="match status" value="1"/>
</dbReference>
<name>A0ABT8G0C2_9MICO</name>
<dbReference type="InterPro" id="IPR036291">
    <property type="entry name" value="NAD(P)-bd_dom_sf"/>
</dbReference>
<evidence type="ECO:0000259" key="3">
    <source>
        <dbReference type="SMART" id="SM00829"/>
    </source>
</evidence>
<protein>
    <submittedName>
        <fullName evidence="4">NADP-dependent oxidoreductase</fullName>
        <ecNumber evidence="4">1.-.-.-</ecNumber>
    </submittedName>
</protein>
<dbReference type="GO" id="GO:0016491">
    <property type="term" value="F:oxidoreductase activity"/>
    <property type="evidence" value="ECO:0007669"/>
    <property type="project" value="UniProtKB-KW"/>
</dbReference>
<dbReference type="Pfam" id="PF08240">
    <property type="entry name" value="ADH_N"/>
    <property type="match status" value="1"/>
</dbReference>
<gene>
    <name evidence="4" type="ORF">QQX04_06210</name>
</gene>
<sequence length="316" mass="32848">MKAIGLNEYGGPEVLTQVELPEPHAAEGEVRVSVKAAGLNPADVMLREGLLAAIYEGLERPYIPGMDIAGVIDELGPGVEPELGLEIGQAVVGIVDNTGNYGGYSEYVTLPATSVTAAPQGSDMPHAASWLMNALTARNALDTLALPASATILVTGAAGAVGGYSIPLAKSEGLRVIATASAEDEADVLALGADVFVPRGDGSIEAILEAAPGGVDAVIDGATLYAEIIPAVKDDGTLIDLRFWDEDPGRGITVEHVNVRQRATDIDAITRLREQVESGMLAMRVAHTFAASDAVAAHQRLDEGHLRGRIILTFGE</sequence>
<proteinExistence type="predicted"/>
<dbReference type="Pfam" id="PF13602">
    <property type="entry name" value="ADH_zinc_N_2"/>
    <property type="match status" value="1"/>
</dbReference>
<dbReference type="InterPro" id="IPR020843">
    <property type="entry name" value="ER"/>
</dbReference>
<dbReference type="SMART" id="SM00829">
    <property type="entry name" value="PKS_ER"/>
    <property type="match status" value="1"/>
</dbReference>
<keyword evidence="1" id="KW-0521">NADP</keyword>
<reference evidence="4" key="1">
    <citation type="submission" date="2023-06" db="EMBL/GenBank/DDBJ databases">
        <title>SYSU T00b26.</title>
        <authorList>
            <person name="Gao L."/>
            <person name="Fang B.-Z."/>
            <person name="Li W.-J."/>
        </authorList>
    </citation>
    <scope>NUCLEOTIDE SEQUENCE</scope>
    <source>
        <strain evidence="4">SYSU T00b26</strain>
    </source>
</reference>
<dbReference type="EC" id="1.-.-.-" evidence="4"/>
<dbReference type="EMBL" id="JAUHPV010000003">
    <property type="protein sequence ID" value="MDN4472583.1"/>
    <property type="molecule type" value="Genomic_DNA"/>
</dbReference>
<dbReference type="Proteomes" id="UP001172738">
    <property type="component" value="Unassembled WGS sequence"/>
</dbReference>
<dbReference type="Gene3D" id="3.90.180.10">
    <property type="entry name" value="Medium-chain alcohol dehydrogenases, catalytic domain"/>
    <property type="match status" value="1"/>
</dbReference>
<evidence type="ECO:0000313" key="5">
    <source>
        <dbReference type="Proteomes" id="UP001172738"/>
    </source>
</evidence>
<comment type="caution">
    <text evidence="4">The sequence shown here is derived from an EMBL/GenBank/DDBJ whole genome shotgun (WGS) entry which is preliminary data.</text>
</comment>
<organism evidence="4 5">
    <name type="scientific">Demequina zhanjiangensis</name>
    <dbReference type="NCBI Taxonomy" id="3051659"/>
    <lineage>
        <taxon>Bacteria</taxon>
        <taxon>Bacillati</taxon>
        <taxon>Actinomycetota</taxon>
        <taxon>Actinomycetes</taxon>
        <taxon>Micrococcales</taxon>
        <taxon>Demequinaceae</taxon>
        <taxon>Demequina</taxon>
    </lineage>
</organism>
<keyword evidence="2 4" id="KW-0560">Oxidoreductase</keyword>
<dbReference type="InterPro" id="IPR013154">
    <property type="entry name" value="ADH-like_N"/>
</dbReference>
<dbReference type="PANTHER" id="PTHR48106">
    <property type="entry name" value="QUINONE OXIDOREDUCTASE PIG3-RELATED"/>
    <property type="match status" value="1"/>
</dbReference>
<dbReference type="SUPFAM" id="SSF51735">
    <property type="entry name" value="NAD(P)-binding Rossmann-fold domains"/>
    <property type="match status" value="1"/>
</dbReference>
<feature type="domain" description="Enoyl reductase (ER)" evidence="3">
    <location>
        <begin position="10"/>
        <end position="312"/>
    </location>
</feature>
<dbReference type="CDD" id="cd05289">
    <property type="entry name" value="MDR_like_2"/>
    <property type="match status" value="1"/>
</dbReference>
<accession>A0ABT8G0C2</accession>
<evidence type="ECO:0000256" key="2">
    <source>
        <dbReference type="ARBA" id="ARBA00023002"/>
    </source>
</evidence>
<dbReference type="RefSeq" id="WP_301127278.1">
    <property type="nucleotide sequence ID" value="NZ_JAUHPV010000003.1"/>
</dbReference>
<dbReference type="SUPFAM" id="SSF50129">
    <property type="entry name" value="GroES-like"/>
    <property type="match status" value="1"/>
</dbReference>
<dbReference type="InterPro" id="IPR011032">
    <property type="entry name" value="GroES-like_sf"/>
</dbReference>